<name>A0A2U7UFF0_9VIRU</name>
<dbReference type="RefSeq" id="YP_009481204.1">
    <property type="nucleotide sequence ID" value="NC_037665.1"/>
</dbReference>
<dbReference type="SUPFAM" id="SSF48403">
    <property type="entry name" value="Ankyrin repeat"/>
    <property type="match status" value="1"/>
</dbReference>
<sequence>MAPALTPTQETTTGKATCLMTSPPQKLCATSWACPPTRTSRRCAWSTGAFRCKRASASRSRASTPSGCASVPNGLARPSAPTCWFAFRRKRVPRAINLDAVAVDSGDIDVVRVVRQHSASWDDHRARVRALTNTDAQFFWCLLGEVAPKIDDVGWLLPHAIEARRDKVMGRILDDKPATWDAAHALRRAAACGNSSATKALLRAPGVGSLVDALRTACLCDNLVIVQLLIEHDPRLCALVSVCNMRASPDVLGFLLQCGEASDMRYVLDKPGLSVDVARLLHDAYPAHSLQCLLDNAMSVDMARFACDADPHLDLQRGLDTAAQASGIDIVRFVYNGRTTLCIEPGLKHAALRGR</sequence>
<protein>
    <recommendedName>
        <fullName evidence="2">Ankyrin repeat domain containing protein</fullName>
    </recommendedName>
</protein>
<proteinExistence type="predicted"/>
<gene>
    <name evidence="1" type="ORF">pmac_cds_520</name>
</gene>
<evidence type="ECO:0000313" key="1">
    <source>
        <dbReference type="EMBL" id="AVK77208.1"/>
    </source>
</evidence>
<dbReference type="EMBL" id="MG011691">
    <property type="protein sequence ID" value="AVK77208.1"/>
    <property type="molecule type" value="Genomic_DNA"/>
</dbReference>
<dbReference type="InterPro" id="IPR036770">
    <property type="entry name" value="Ankyrin_rpt-contain_sf"/>
</dbReference>
<dbReference type="KEGG" id="vg:36841663"/>
<dbReference type="GeneID" id="36841663"/>
<accession>A0A2U7UFF0</accession>
<evidence type="ECO:0008006" key="2">
    <source>
        <dbReference type="Google" id="ProtNLM"/>
    </source>
</evidence>
<dbReference type="Proteomes" id="UP000249758">
    <property type="component" value="Segment"/>
</dbReference>
<organism evidence="1">
    <name type="scientific">Pandoravirus macleodensis</name>
    <dbReference type="NCBI Taxonomy" id="2107707"/>
    <lineage>
        <taxon>Viruses</taxon>
        <taxon>Pandoravirus</taxon>
    </lineage>
</organism>
<reference evidence="1" key="1">
    <citation type="journal article" date="2018" name="Nat. Commun.">
        <title>Diversity and evolution of the emerging Pandoraviridae family.</title>
        <authorList>
            <person name="Legendre M."/>
            <person name="Fabre E."/>
            <person name="Poirot O."/>
            <person name="Jeudy S."/>
            <person name="Lartigue A."/>
            <person name="Alempic J.M."/>
            <person name="Beucher L."/>
            <person name="Philippe N."/>
            <person name="Bertaux L."/>
            <person name="Christo-Foroux E."/>
            <person name="Labadie K."/>
            <person name="Coute Y."/>
            <person name="Abergel C."/>
            <person name="Claverie J.M."/>
        </authorList>
    </citation>
    <scope>NUCLEOTIDE SEQUENCE [LARGE SCALE GENOMIC DNA]</scope>
    <source>
        <strain evidence="1">Macleodensis</strain>
    </source>
</reference>